<evidence type="ECO:0000256" key="8">
    <source>
        <dbReference type="SAM" id="SignalP"/>
    </source>
</evidence>
<evidence type="ECO:0000256" key="3">
    <source>
        <dbReference type="ARBA" id="ARBA00022452"/>
    </source>
</evidence>
<feature type="chain" id="PRO_5042680661" evidence="8">
    <location>
        <begin position="25"/>
        <end position="462"/>
    </location>
</feature>
<sequence length="462" mass="49682">MHKPLRSLVSAAVLSTLANTSLHAAGFALYTEGSAVGIGNAGAGLAAEAADASIGWYNPAGLALIRDQQAVIGGVGIFPSAELTGFTTFRTRGFPGYTETFRDLDGAKDAFVPFFHYARPVGENTTVGLSIVAPFGLATDWPKSSPVRYSATFTELITVNVSPEIGGKITDNFALGGGLDLQYARVKFNRILGSPAVLNASELPPNLFDSLSYNEGDSFGVGFHAGVMGIFNDNHTRIGLNYQSRMKHTFHGYSKLSGILADPSLFNANTSFRTDNLFSNNIEFPEVVTLSGYHDVNERFALLGSIIYTRWDVINTIELNNVAAALPGGGNAAVRSSSTLNYDNSWRFALGANYKLTDCLMLRGGVSYDETPLTDANRDVRLPDEDRVVLSIGAHYDVNPEIGVDVGYTYLYAAHDPRVNKTETIGTTSNFTVNARGDSDASLIGVQAVWHMDRPEPLPPTK</sequence>
<protein>
    <submittedName>
        <fullName evidence="9 10">Transporter</fullName>
    </submittedName>
</protein>
<dbReference type="PANTHER" id="PTHR35093:SF8">
    <property type="entry name" value="OUTER MEMBRANE PROTEIN NMB0088-RELATED"/>
    <property type="match status" value="1"/>
</dbReference>
<dbReference type="OrthoDB" id="19849at2"/>
<dbReference type="Proteomes" id="UP000295517">
    <property type="component" value="Chromosome"/>
</dbReference>
<dbReference type="EMBL" id="CP038254">
    <property type="protein sequence ID" value="QBR83731.1"/>
    <property type="molecule type" value="Genomic_DNA"/>
</dbReference>
<dbReference type="Gene3D" id="2.40.160.60">
    <property type="entry name" value="Outer membrane protein transport protein (OMPP1/FadL/TodX)"/>
    <property type="match status" value="1"/>
</dbReference>
<dbReference type="SUPFAM" id="SSF56935">
    <property type="entry name" value="Porins"/>
    <property type="match status" value="1"/>
</dbReference>
<keyword evidence="11" id="KW-1185">Reference proteome</keyword>
<keyword evidence="3" id="KW-1134">Transmembrane beta strand</keyword>
<gene>
    <name evidence="10" type="ORF">E3983_04790</name>
    <name evidence="9" type="ORF">Lisr_2170</name>
</gene>
<reference evidence="10 12" key="2">
    <citation type="submission" date="2019-03" db="EMBL/GenBank/DDBJ databases">
        <title>Diverse conjugative elements silence natural transformation in Legionella species.</title>
        <authorList>
            <person name="Durieux I."/>
            <person name="Ginevra C."/>
            <person name="Attaiech L."/>
            <person name="Picq K."/>
            <person name="Juan P.A."/>
            <person name="Jarraud S."/>
            <person name="Charpentier X."/>
        </authorList>
    </citation>
    <scope>NUCLEOTIDE SEQUENCE [LARGE SCALE GENOMIC DNA]</scope>
    <source>
        <strain evidence="10 12">HL-0427-4011</strain>
    </source>
</reference>
<dbReference type="AlphaFoldDB" id="A0A0W0V7C5"/>
<evidence type="ECO:0000256" key="7">
    <source>
        <dbReference type="ARBA" id="ARBA00023237"/>
    </source>
</evidence>
<name>A0A0W0V7C5_9GAMM</name>
<dbReference type="STRING" id="454.Lisr_2170"/>
<dbReference type="GO" id="GO:0009279">
    <property type="term" value="C:cell outer membrane"/>
    <property type="evidence" value="ECO:0007669"/>
    <property type="project" value="UniProtKB-SubCell"/>
</dbReference>
<evidence type="ECO:0000256" key="2">
    <source>
        <dbReference type="ARBA" id="ARBA00008163"/>
    </source>
</evidence>
<dbReference type="Pfam" id="PF03349">
    <property type="entry name" value="Toluene_X"/>
    <property type="match status" value="1"/>
</dbReference>
<evidence type="ECO:0000313" key="9">
    <source>
        <dbReference type="EMBL" id="KTD16023.1"/>
    </source>
</evidence>
<dbReference type="PATRIC" id="fig|454.4.peg.2371"/>
<comment type="similarity">
    <text evidence="2">Belongs to the OmpP1/FadL family.</text>
</comment>
<accession>A0A0W0V7C5</accession>
<evidence type="ECO:0000313" key="11">
    <source>
        <dbReference type="Proteomes" id="UP000054761"/>
    </source>
</evidence>
<keyword evidence="5 8" id="KW-0732">Signal</keyword>
<keyword evidence="6" id="KW-0472">Membrane</keyword>
<dbReference type="GO" id="GO:0015483">
    <property type="term" value="F:long-chain fatty acid transporting porin activity"/>
    <property type="evidence" value="ECO:0007669"/>
    <property type="project" value="TreeGrafter"/>
</dbReference>
<proteinExistence type="inferred from homology"/>
<dbReference type="PANTHER" id="PTHR35093">
    <property type="entry name" value="OUTER MEMBRANE PROTEIN NMB0088-RELATED"/>
    <property type="match status" value="1"/>
</dbReference>
<dbReference type="InterPro" id="IPR005017">
    <property type="entry name" value="OMPP1/FadL/TodX"/>
</dbReference>
<evidence type="ECO:0000256" key="5">
    <source>
        <dbReference type="ARBA" id="ARBA00022729"/>
    </source>
</evidence>
<evidence type="ECO:0000256" key="1">
    <source>
        <dbReference type="ARBA" id="ARBA00004571"/>
    </source>
</evidence>
<dbReference type="Proteomes" id="UP000054761">
    <property type="component" value="Unassembled WGS sequence"/>
</dbReference>
<evidence type="ECO:0000313" key="12">
    <source>
        <dbReference type="Proteomes" id="UP000295517"/>
    </source>
</evidence>
<reference evidence="9 11" key="1">
    <citation type="submission" date="2015-11" db="EMBL/GenBank/DDBJ databases">
        <title>Genomic analysis of 38 Legionella species identifies large and diverse effector repertoires.</title>
        <authorList>
            <person name="Burstein D."/>
            <person name="Amaro F."/>
            <person name="Zusman T."/>
            <person name="Lifshitz Z."/>
            <person name="Cohen O."/>
            <person name="Gilbert J.A."/>
            <person name="Pupko T."/>
            <person name="Shuman H.A."/>
            <person name="Segal G."/>
        </authorList>
    </citation>
    <scope>NUCLEOTIDE SEQUENCE [LARGE SCALE GENOMIC DNA]</scope>
    <source>
        <strain evidence="9 11">Bercovier 4</strain>
    </source>
</reference>
<evidence type="ECO:0000256" key="4">
    <source>
        <dbReference type="ARBA" id="ARBA00022692"/>
    </source>
</evidence>
<dbReference type="EMBL" id="LNYH01000126">
    <property type="protein sequence ID" value="KTD16023.1"/>
    <property type="molecule type" value="Genomic_DNA"/>
</dbReference>
<organism evidence="9 11">
    <name type="scientific">Legionella israelensis</name>
    <dbReference type="NCBI Taxonomy" id="454"/>
    <lineage>
        <taxon>Bacteria</taxon>
        <taxon>Pseudomonadati</taxon>
        <taxon>Pseudomonadota</taxon>
        <taxon>Gammaproteobacteria</taxon>
        <taxon>Legionellales</taxon>
        <taxon>Legionellaceae</taxon>
        <taxon>Legionella</taxon>
    </lineage>
</organism>
<feature type="signal peptide" evidence="8">
    <location>
        <begin position="1"/>
        <end position="24"/>
    </location>
</feature>
<comment type="subcellular location">
    <subcellularLocation>
        <location evidence="1">Cell outer membrane</location>
        <topology evidence="1">Multi-pass membrane protein</topology>
    </subcellularLocation>
</comment>
<keyword evidence="7" id="KW-0998">Cell outer membrane</keyword>
<evidence type="ECO:0000313" key="10">
    <source>
        <dbReference type="EMBL" id="QBR83731.1"/>
    </source>
</evidence>
<keyword evidence="4" id="KW-0812">Transmembrane</keyword>
<evidence type="ECO:0000256" key="6">
    <source>
        <dbReference type="ARBA" id="ARBA00023136"/>
    </source>
</evidence>